<dbReference type="Proteomes" id="UP000005090">
    <property type="component" value="Chromosome"/>
</dbReference>
<dbReference type="STRING" id="686340.Metal_2397"/>
<accession>H8GHG8</accession>
<dbReference type="eggNOG" id="COG2888">
    <property type="taxonomic scope" value="Bacteria"/>
</dbReference>
<keyword evidence="2" id="KW-1185">Reference proteome</keyword>
<dbReference type="AlphaFoldDB" id="H8GHG8"/>
<evidence type="ECO:0000313" key="1">
    <source>
        <dbReference type="EMBL" id="EIC30120.1"/>
    </source>
</evidence>
<dbReference type="InterPro" id="IPR009912">
    <property type="entry name" value="DUF1451"/>
</dbReference>
<organism evidence="1 2">
    <name type="scientific">Methylomicrobium album BG8</name>
    <dbReference type="NCBI Taxonomy" id="686340"/>
    <lineage>
        <taxon>Bacteria</taxon>
        <taxon>Pseudomonadati</taxon>
        <taxon>Pseudomonadota</taxon>
        <taxon>Gammaproteobacteria</taxon>
        <taxon>Methylococcales</taxon>
        <taxon>Methylococcaceae</taxon>
        <taxon>Methylomicrobium</taxon>
    </lineage>
</organism>
<dbReference type="HOGENOM" id="CLU_101353_0_0_6"/>
<protein>
    <recommendedName>
        <fullName evidence="3">Zinc ribbon-containing protein</fullName>
    </recommendedName>
</protein>
<sequence length="161" mass="18159">MSKNKWVAAYNDIVKHLYETMDDALHTLGEALEISTEKAGKTSDLSKEELDKVSGYVKRDVESAARDLSAEQNDKELGEWFKFDIELIENFALDAFLSVADKTRIQLAEIEERARMHKYQSGEITIPGTFICDSCGKEIAFKTTSEIPVCPVCHATTFVRM</sequence>
<dbReference type="Pfam" id="PF07295">
    <property type="entry name" value="DUF1451"/>
    <property type="match status" value="1"/>
</dbReference>
<proteinExistence type="predicted"/>
<name>H8GHG8_METAL</name>
<reference evidence="1 2" key="1">
    <citation type="journal article" date="2013" name="Genome Announc.">
        <title>Genome Sequence of the Obligate Gammaproteobacterial Methanotroph Methylomicrobium album Strain BG8.</title>
        <authorList>
            <person name="Kits K.D."/>
            <person name="Kalyuzhnaya M.G."/>
            <person name="Klotz M.G."/>
            <person name="Jetten M.S."/>
            <person name="Op den Camp H.J."/>
            <person name="Vuilleumier S."/>
            <person name="Bringel F."/>
            <person name="Dispirito A.A."/>
            <person name="Murrell J.C."/>
            <person name="Bruce D."/>
            <person name="Cheng J.F."/>
            <person name="Copeland A."/>
            <person name="Goodwin L."/>
            <person name="Hauser L."/>
            <person name="Lajus A."/>
            <person name="Land M.L."/>
            <person name="Lapidus A."/>
            <person name="Lucas S."/>
            <person name="Medigue C."/>
            <person name="Pitluck S."/>
            <person name="Woyke T."/>
            <person name="Zeytun A."/>
            <person name="Stein L.Y."/>
        </authorList>
    </citation>
    <scope>NUCLEOTIDE SEQUENCE [LARGE SCALE GENOMIC DNA]</scope>
    <source>
        <strain evidence="1 2">BG8</strain>
    </source>
</reference>
<dbReference type="RefSeq" id="WP_005372534.1">
    <property type="nucleotide sequence ID" value="NZ_CM001475.1"/>
</dbReference>
<evidence type="ECO:0000313" key="2">
    <source>
        <dbReference type="Proteomes" id="UP000005090"/>
    </source>
</evidence>
<gene>
    <name evidence="1" type="ORF">Metal_2397</name>
</gene>
<dbReference type="EMBL" id="CM001475">
    <property type="protein sequence ID" value="EIC30120.1"/>
    <property type="molecule type" value="Genomic_DNA"/>
</dbReference>
<evidence type="ECO:0008006" key="3">
    <source>
        <dbReference type="Google" id="ProtNLM"/>
    </source>
</evidence>